<name>A0ABR3LDD6_9TELE</name>
<comment type="caution">
    <text evidence="1">The sequence shown here is derived from an EMBL/GenBank/DDBJ whole genome shotgun (WGS) entry which is preliminary data.</text>
</comment>
<evidence type="ECO:0000313" key="1">
    <source>
        <dbReference type="EMBL" id="KAL1250808.1"/>
    </source>
</evidence>
<accession>A0ABR3LDD6</accession>
<evidence type="ECO:0000313" key="2">
    <source>
        <dbReference type="Proteomes" id="UP001558613"/>
    </source>
</evidence>
<keyword evidence="2" id="KW-1185">Reference proteome</keyword>
<proteinExistence type="predicted"/>
<dbReference type="Proteomes" id="UP001558613">
    <property type="component" value="Unassembled WGS sequence"/>
</dbReference>
<sequence>MQQDMVIDKEMQRFRSSVPSNVLSPEELEKAGKLEVIRLCQKRCYSEELVTLRKDGVVKRTQLYRLNTVLESDIVRVGGRQCNDA</sequence>
<protein>
    <submittedName>
        <fullName evidence="1">Uncharacterized protein</fullName>
    </submittedName>
</protein>
<gene>
    <name evidence="1" type="ORF">QQF64_018604</name>
</gene>
<reference evidence="1 2" key="1">
    <citation type="submission" date="2023-09" db="EMBL/GenBank/DDBJ databases">
        <authorList>
            <person name="Wang M."/>
        </authorList>
    </citation>
    <scope>NUCLEOTIDE SEQUENCE [LARGE SCALE GENOMIC DNA]</scope>
    <source>
        <strain evidence="1">GT-2023</strain>
        <tissue evidence="1">Liver</tissue>
    </source>
</reference>
<organism evidence="1 2">
    <name type="scientific">Cirrhinus molitorella</name>
    <name type="common">mud carp</name>
    <dbReference type="NCBI Taxonomy" id="172907"/>
    <lineage>
        <taxon>Eukaryota</taxon>
        <taxon>Metazoa</taxon>
        <taxon>Chordata</taxon>
        <taxon>Craniata</taxon>
        <taxon>Vertebrata</taxon>
        <taxon>Euteleostomi</taxon>
        <taxon>Actinopterygii</taxon>
        <taxon>Neopterygii</taxon>
        <taxon>Teleostei</taxon>
        <taxon>Ostariophysi</taxon>
        <taxon>Cypriniformes</taxon>
        <taxon>Cyprinidae</taxon>
        <taxon>Labeoninae</taxon>
        <taxon>Labeonini</taxon>
        <taxon>Cirrhinus</taxon>
    </lineage>
</organism>
<dbReference type="EMBL" id="JAYMGO010000022">
    <property type="protein sequence ID" value="KAL1250808.1"/>
    <property type="molecule type" value="Genomic_DNA"/>
</dbReference>